<evidence type="ECO:0000313" key="8">
    <source>
        <dbReference type="Proteomes" id="UP000241201"/>
    </source>
</evidence>
<keyword evidence="4" id="KW-0105">Cadmium resistance</keyword>
<sequence>MDKIVNSETVEKVKETMPNEELLYDIAELFKVFGDSTRIRIICALFDQEMCVYDLAACLDMTQSAISHQLRILKANKLVKNRREGKMMYYSLDDEHVKLIFEAGYRHIMEDK</sequence>
<evidence type="ECO:0000313" key="7">
    <source>
        <dbReference type="EMBL" id="PST41821.1"/>
    </source>
</evidence>
<dbReference type="GO" id="GO:0046686">
    <property type="term" value="P:response to cadmium ion"/>
    <property type="evidence" value="ECO:0007669"/>
    <property type="project" value="UniProtKB-KW"/>
</dbReference>
<dbReference type="SMART" id="SM00418">
    <property type="entry name" value="HTH_ARSR"/>
    <property type="match status" value="1"/>
</dbReference>
<dbReference type="PROSITE" id="PS50987">
    <property type="entry name" value="HTH_ARSR_2"/>
    <property type="match status" value="1"/>
</dbReference>
<dbReference type="InterPro" id="IPR011991">
    <property type="entry name" value="ArsR-like_HTH"/>
</dbReference>
<dbReference type="InterPro" id="IPR036390">
    <property type="entry name" value="WH_DNA-bd_sf"/>
</dbReference>
<dbReference type="EMBL" id="PYLP01000002">
    <property type="protein sequence ID" value="PST41821.1"/>
    <property type="molecule type" value="Genomic_DNA"/>
</dbReference>
<evidence type="ECO:0000256" key="4">
    <source>
        <dbReference type="ARBA" id="ARBA00043263"/>
    </source>
</evidence>
<dbReference type="NCBIfam" id="NF033788">
    <property type="entry name" value="HTH_metalloreg"/>
    <property type="match status" value="1"/>
</dbReference>
<evidence type="ECO:0000259" key="5">
    <source>
        <dbReference type="PROSITE" id="PS50987"/>
    </source>
</evidence>
<dbReference type="PANTHER" id="PTHR43132">
    <property type="entry name" value="ARSENICAL RESISTANCE OPERON REPRESSOR ARSR-RELATED"/>
    <property type="match status" value="1"/>
</dbReference>
<dbReference type="CDD" id="cd00090">
    <property type="entry name" value="HTH_ARSR"/>
    <property type="match status" value="1"/>
</dbReference>
<dbReference type="InterPro" id="IPR018334">
    <property type="entry name" value="ArsR_HTH"/>
</dbReference>
<dbReference type="Proteomes" id="UP001198439">
    <property type="component" value="Unassembled WGS sequence"/>
</dbReference>
<dbReference type="GO" id="GO:0003700">
    <property type="term" value="F:DNA-binding transcription factor activity"/>
    <property type="evidence" value="ECO:0007669"/>
    <property type="project" value="InterPro"/>
</dbReference>
<reference evidence="7" key="2">
    <citation type="journal article" date="2019" name="Int. J. Syst. Evol. Microbiol.">
        <title>Faecalibacillus intestinalis gen. nov., sp. nov. and Faecalibacillus faecis sp. nov., isolated from human faeces.</title>
        <authorList>
            <person name="Seo B."/>
            <person name="Jeon K."/>
            <person name="Baek I."/>
            <person name="Lee Y.M."/>
            <person name="Baek K."/>
            <person name="Ko G."/>
        </authorList>
    </citation>
    <scope>NUCLEOTIDE SEQUENCE</scope>
    <source>
        <strain evidence="7">SNUG30370</strain>
    </source>
</reference>
<dbReference type="RefSeq" id="WP_106987334.1">
    <property type="nucleotide sequence ID" value="NZ_JADPLM010000011.1"/>
</dbReference>
<dbReference type="PROSITE" id="PS00846">
    <property type="entry name" value="HTH_ARSR_1"/>
    <property type="match status" value="1"/>
</dbReference>
<name>A0A2T3G304_9FIRM</name>
<dbReference type="SUPFAM" id="SSF46785">
    <property type="entry name" value="Winged helix' DNA-binding domain"/>
    <property type="match status" value="1"/>
</dbReference>
<reference evidence="8" key="1">
    <citation type="submission" date="2018-03" db="EMBL/GenBank/DDBJ databases">
        <title>Lachnoclostridium SNUG30370 gen.nov., sp.nov., isolated from human faeces.</title>
        <authorList>
            <person name="Seo B."/>
            <person name="Jeon K."/>
            <person name="Ko G."/>
        </authorList>
    </citation>
    <scope>NUCLEOTIDE SEQUENCE [LARGE SCALE GENOMIC DNA]</scope>
    <source>
        <strain evidence="8">SNUG30370</strain>
    </source>
</reference>
<dbReference type="GO" id="GO:0003677">
    <property type="term" value="F:DNA binding"/>
    <property type="evidence" value="ECO:0007669"/>
    <property type="project" value="UniProtKB-KW"/>
</dbReference>
<dbReference type="AlphaFoldDB" id="A0A2T3G304"/>
<evidence type="ECO:0000256" key="2">
    <source>
        <dbReference type="ARBA" id="ARBA00023125"/>
    </source>
</evidence>
<keyword evidence="2" id="KW-0238">DNA-binding</keyword>
<evidence type="ECO:0000313" key="6">
    <source>
        <dbReference type="EMBL" id="MCB8608984.1"/>
    </source>
</evidence>
<dbReference type="PANTHER" id="PTHR43132:SF6">
    <property type="entry name" value="HTH-TYPE TRANSCRIPTIONAL REPRESSOR CZRA"/>
    <property type="match status" value="1"/>
</dbReference>
<dbReference type="InterPro" id="IPR036388">
    <property type="entry name" value="WH-like_DNA-bd_sf"/>
</dbReference>
<organism evidence="7 8">
    <name type="scientific">Faecalibacillus faecis</name>
    <dbReference type="NCBI Taxonomy" id="1982628"/>
    <lineage>
        <taxon>Bacteria</taxon>
        <taxon>Bacillati</taxon>
        <taxon>Bacillota</taxon>
        <taxon>Erysipelotrichia</taxon>
        <taxon>Erysipelotrichales</taxon>
        <taxon>Coprobacillaceae</taxon>
        <taxon>Faecalibacillus</taxon>
    </lineage>
</organism>
<dbReference type="Gene3D" id="1.10.10.10">
    <property type="entry name" value="Winged helix-like DNA-binding domain superfamily/Winged helix DNA-binding domain"/>
    <property type="match status" value="1"/>
</dbReference>
<keyword evidence="1" id="KW-0805">Transcription regulation</keyword>
<evidence type="ECO:0000256" key="1">
    <source>
        <dbReference type="ARBA" id="ARBA00023015"/>
    </source>
</evidence>
<feature type="domain" description="HTH arsR-type" evidence="5">
    <location>
        <begin position="18"/>
        <end position="112"/>
    </location>
</feature>
<dbReference type="InterPro" id="IPR001845">
    <property type="entry name" value="HTH_ArsR_DNA-bd_dom"/>
</dbReference>
<accession>A0A2T3G304</accession>
<dbReference type="Proteomes" id="UP000241201">
    <property type="component" value="Unassembled WGS sequence"/>
</dbReference>
<dbReference type="PRINTS" id="PR00778">
    <property type="entry name" value="HTHARSR"/>
</dbReference>
<keyword evidence="8" id="KW-1185">Reference proteome</keyword>
<protein>
    <submittedName>
        <fullName evidence="6">Metalloregulator ArsR/SmtB family transcription factor</fullName>
    </submittedName>
    <submittedName>
        <fullName evidence="7">Transcriptional regulator</fullName>
    </submittedName>
</protein>
<dbReference type="GeneID" id="77470135"/>
<dbReference type="Pfam" id="PF01022">
    <property type="entry name" value="HTH_5"/>
    <property type="match status" value="1"/>
</dbReference>
<dbReference type="EMBL" id="JAJDKZ010000001">
    <property type="protein sequence ID" value="MCB8608984.1"/>
    <property type="molecule type" value="Genomic_DNA"/>
</dbReference>
<comment type="caution">
    <text evidence="7">The sequence shown here is derived from an EMBL/GenBank/DDBJ whole genome shotgun (WGS) entry which is preliminary data.</text>
</comment>
<evidence type="ECO:0000256" key="3">
    <source>
        <dbReference type="ARBA" id="ARBA00023163"/>
    </source>
</evidence>
<keyword evidence="3" id="KW-0804">Transcription</keyword>
<proteinExistence type="predicted"/>
<reference evidence="6" key="3">
    <citation type="submission" date="2021-10" db="EMBL/GenBank/DDBJ databases">
        <title>Collection of gut derived symbiotic bacterial strains cultured from healthy donors.</title>
        <authorList>
            <person name="Lin H."/>
            <person name="Littmann E."/>
            <person name="Kohout C."/>
            <person name="Pamer E.G."/>
        </authorList>
    </citation>
    <scope>NUCLEOTIDE SEQUENCE</scope>
    <source>
        <strain evidence="6">DFI.4.48</strain>
    </source>
</reference>
<dbReference type="InterPro" id="IPR051011">
    <property type="entry name" value="Metal_resp_trans_reg"/>
</dbReference>
<gene>
    <name evidence="7" type="ORF">C7U55_03320</name>
    <name evidence="6" type="ORF">LJD69_00050</name>
</gene>